<keyword evidence="1" id="KW-0805">Transcription regulation</keyword>
<evidence type="ECO:0000313" key="4">
    <source>
        <dbReference type="EMBL" id="MQY43946.1"/>
    </source>
</evidence>
<evidence type="ECO:0000256" key="2">
    <source>
        <dbReference type="ARBA" id="ARBA00023163"/>
    </source>
</evidence>
<feature type="domain" description="HTH-type transcriptional regulator MT1864/Rv1816-like C-terminal" evidence="3">
    <location>
        <begin position="4"/>
        <end position="104"/>
    </location>
</feature>
<comment type="caution">
    <text evidence="4">The sequence shown here is derived from an EMBL/GenBank/DDBJ whole genome shotgun (WGS) entry which is preliminary data.</text>
</comment>
<gene>
    <name evidence="4" type="ORF">GG681_14965</name>
</gene>
<dbReference type="AlphaFoldDB" id="A0A844B3I7"/>
<evidence type="ECO:0000259" key="3">
    <source>
        <dbReference type="Pfam" id="PF13305"/>
    </source>
</evidence>
<keyword evidence="5" id="KW-1185">Reference proteome</keyword>
<dbReference type="Proteomes" id="UP000436694">
    <property type="component" value="Unassembled WGS sequence"/>
</dbReference>
<dbReference type="SUPFAM" id="SSF48498">
    <property type="entry name" value="Tetracyclin repressor-like, C-terminal domain"/>
    <property type="match status" value="1"/>
</dbReference>
<accession>A0A844B3I7</accession>
<dbReference type="RefSeq" id="WP_153548911.1">
    <property type="nucleotide sequence ID" value="NZ_WIXK01000009.1"/>
</dbReference>
<dbReference type="InterPro" id="IPR025996">
    <property type="entry name" value="MT1864/Rv1816-like_C"/>
</dbReference>
<dbReference type="EMBL" id="WIXK01000009">
    <property type="protein sequence ID" value="MQY43946.1"/>
    <property type="molecule type" value="Genomic_DNA"/>
</dbReference>
<name>A0A844B3I7_9RHOB</name>
<dbReference type="InterPro" id="IPR036271">
    <property type="entry name" value="Tet_transcr_reg_TetR-rel_C_sf"/>
</dbReference>
<proteinExistence type="predicted"/>
<sequence length="122" mass="13607">MQVLAARYVDFARNNRLLWISLFEHRPTEAQSIPDWHRQEHAVLIMGIMAPLKRLRPDLDEPGLALKARTTFAAVHGVVLLALQGRFVGVPMASLHQEVSALVAAMTRGAHLADEEQPPKLD</sequence>
<dbReference type="Pfam" id="PF13305">
    <property type="entry name" value="TetR_C_33"/>
    <property type="match status" value="1"/>
</dbReference>
<reference evidence="4 5" key="1">
    <citation type="submission" date="2019-10" db="EMBL/GenBank/DDBJ databases">
        <title>Epibacterium sp. nov., isolated from seawater.</title>
        <authorList>
            <person name="Zhang X."/>
            <person name="Li N."/>
        </authorList>
    </citation>
    <scope>NUCLEOTIDE SEQUENCE [LARGE SCALE GENOMIC DNA]</scope>
    <source>
        <strain evidence="4 5">SM1969</strain>
    </source>
</reference>
<evidence type="ECO:0000313" key="5">
    <source>
        <dbReference type="Proteomes" id="UP000436694"/>
    </source>
</evidence>
<protein>
    <recommendedName>
        <fullName evidence="3">HTH-type transcriptional regulator MT1864/Rv1816-like C-terminal domain-containing protein</fullName>
    </recommendedName>
</protein>
<evidence type="ECO:0000256" key="1">
    <source>
        <dbReference type="ARBA" id="ARBA00023015"/>
    </source>
</evidence>
<dbReference type="Gene3D" id="1.10.357.10">
    <property type="entry name" value="Tetracycline Repressor, domain 2"/>
    <property type="match status" value="1"/>
</dbReference>
<organism evidence="4 5">
    <name type="scientific">Tritonibacter aquimaris</name>
    <dbReference type="NCBI Taxonomy" id="2663379"/>
    <lineage>
        <taxon>Bacteria</taxon>
        <taxon>Pseudomonadati</taxon>
        <taxon>Pseudomonadota</taxon>
        <taxon>Alphaproteobacteria</taxon>
        <taxon>Rhodobacterales</taxon>
        <taxon>Paracoccaceae</taxon>
        <taxon>Tritonibacter</taxon>
    </lineage>
</organism>
<keyword evidence="2" id="KW-0804">Transcription</keyword>